<dbReference type="Gene3D" id="1.25.40.20">
    <property type="entry name" value="Ankyrin repeat-containing domain"/>
    <property type="match status" value="2"/>
</dbReference>
<feature type="repeat" description="ANK" evidence="3">
    <location>
        <begin position="219"/>
        <end position="245"/>
    </location>
</feature>
<evidence type="ECO:0000313" key="4">
    <source>
        <dbReference type="EMBL" id="CAE8693606.1"/>
    </source>
</evidence>
<evidence type="ECO:0000256" key="3">
    <source>
        <dbReference type="PROSITE-ProRule" id="PRU00023"/>
    </source>
</evidence>
<feature type="repeat" description="ANK" evidence="3">
    <location>
        <begin position="124"/>
        <end position="146"/>
    </location>
</feature>
<keyword evidence="1" id="KW-0677">Repeat</keyword>
<dbReference type="SMART" id="SM00248">
    <property type="entry name" value="ANK"/>
    <property type="match status" value="4"/>
</dbReference>
<evidence type="ECO:0000256" key="2">
    <source>
        <dbReference type="ARBA" id="ARBA00023043"/>
    </source>
</evidence>
<proteinExistence type="predicted"/>
<evidence type="ECO:0008006" key="6">
    <source>
        <dbReference type="Google" id="ProtNLM"/>
    </source>
</evidence>
<comment type="caution">
    <text evidence="4">The sequence shown here is derived from an EMBL/GenBank/DDBJ whole genome shotgun (WGS) entry which is preliminary data.</text>
</comment>
<dbReference type="InterPro" id="IPR036770">
    <property type="entry name" value="Ankyrin_rpt-contain_sf"/>
</dbReference>
<dbReference type="EMBL" id="CAJNNW010027887">
    <property type="protein sequence ID" value="CAE8693606.1"/>
    <property type="molecule type" value="Genomic_DNA"/>
</dbReference>
<dbReference type="PROSITE" id="PS50088">
    <property type="entry name" value="ANK_REPEAT"/>
    <property type="match status" value="3"/>
</dbReference>
<dbReference type="SUPFAM" id="SSF48403">
    <property type="entry name" value="Ankyrin repeat"/>
    <property type="match status" value="1"/>
</dbReference>
<dbReference type="Proteomes" id="UP000626109">
    <property type="component" value="Unassembled WGS sequence"/>
</dbReference>
<keyword evidence="2 3" id="KW-0040">ANK repeat</keyword>
<feature type="repeat" description="ANK" evidence="3">
    <location>
        <begin position="186"/>
        <end position="218"/>
    </location>
</feature>
<protein>
    <recommendedName>
        <fullName evidence="6">ANK_REP_REGION domain-containing protein</fullName>
    </recommendedName>
</protein>
<evidence type="ECO:0000313" key="5">
    <source>
        <dbReference type="Proteomes" id="UP000626109"/>
    </source>
</evidence>
<organism evidence="4 5">
    <name type="scientific">Polarella glacialis</name>
    <name type="common">Dinoflagellate</name>
    <dbReference type="NCBI Taxonomy" id="89957"/>
    <lineage>
        <taxon>Eukaryota</taxon>
        <taxon>Sar</taxon>
        <taxon>Alveolata</taxon>
        <taxon>Dinophyceae</taxon>
        <taxon>Suessiales</taxon>
        <taxon>Suessiaceae</taxon>
        <taxon>Polarella</taxon>
    </lineage>
</organism>
<accession>A0A813K073</accession>
<dbReference type="InterPro" id="IPR002110">
    <property type="entry name" value="Ankyrin_rpt"/>
</dbReference>
<dbReference type="Pfam" id="PF12796">
    <property type="entry name" value="Ank_2"/>
    <property type="match status" value="2"/>
</dbReference>
<feature type="non-terminal residue" evidence="4">
    <location>
        <position position="1"/>
    </location>
</feature>
<dbReference type="PROSITE" id="PS50297">
    <property type="entry name" value="ANK_REP_REGION"/>
    <property type="match status" value="2"/>
</dbReference>
<sequence>VTDDCLRAWGAAPPCLVRLRWLPSLGFAAHLKSTRMSADSFPAGLNREAVAAVDYLVELSAQSGDEAVFNALLAIGELLGCSGRAESDVRREVALCLAAGRGDSATVEELLRSGIEVNCAPSFGGMTPLMLAARFGHVGLAELLLQQPGIALNATTIGGQTAVSLCRDQETGAFLAHAIACRSEDGGRYALLQAACLGHGSVLRALLEAQVDPNHRDDKGRSALFIAAARRHLEACETLLAHGADPAAGCGTADIWTVADDKLRTVLQLYCPGS</sequence>
<evidence type="ECO:0000256" key="1">
    <source>
        <dbReference type="ARBA" id="ARBA00022737"/>
    </source>
</evidence>
<reference evidence="4" key="1">
    <citation type="submission" date="2021-02" db="EMBL/GenBank/DDBJ databases">
        <authorList>
            <person name="Dougan E. K."/>
            <person name="Rhodes N."/>
            <person name="Thang M."/>
            <person name="Chan C."/>
        </authorList>
    </citation>
    <scope>NUCLEOTIDE SEQUENCE</scope>
</reference>
<dbReference type="PANTHER" id="PTHR24198:SF165">
    <property type="entry name" value="ANKYRIN REPEAT-CONTAINING PROTEIN-RELATED"/>
    <property type="match status" value="1"/>
</dbReference>
<dbReference type="AlphaFoldDB" id="A0A813K073"/>
<dbReference type="PANTHER" id="PTHR24198">
    <property type="entry name" value="ANKYRIN REPEAT AND PROTEIN KINASE DOMAIN-CONTAINING PROTEIN"/>
    <property type="match status" value="1"/>
</dbReference>
<gene>
    <name evidence="4" type="ORF">PGLA2088_LOCUS28451</name>
</gene>
<name>A0A813K073_POLGL</name>